<dbReference type="SUPFAM" id="SSF52047">
    <property type="entry name" value="RNI-like"/>
    <property type="match status" value="1"/>
</dbReference>
<dbReference type="InterPro" id="IPR001810">
    <property type="entry name" value="F-box_dom"/>
</dbReference>
<dbReference type="InterPro" id="IPR036047">
    <property type="entry name" value="F-box-like_dom_sf"/>
</dbReference>
<dbReference type="Gene3D" id="3.80.10.10">
    <property type="entry name" value="Ribonuclease Inhibitor"/>
    <property type="match status" value="1"/>
</dbReference>
<dbReference type="SMART" id="SM00256">
    <property type="entry name" value="FBOX"/>
    <property type="match status" value="1"/>
</dbReference>
<dbReference type="Pfam" id="PF00646">
    <property type="entry name" value="F-box"/>
    <property type="match status" value="1"/>
</dbReference>
<dbReference type="SUPFAM" id="SSF81383">
    <property type="entry name" value="F-box domain"/>
    <property type="match status" value="1"/>
</dbReference>
<feature type="domain" description="F-box" evidence="1">
    <location>
        <begin position="1"/>
        <end position="45"/>
    </location>
</feature>
<dbReference type="Proteomes" id="UP001153620">
    <property type="component" value="Chromosome 4"/>
</dbReference>
<name>A0A9N9SAQ9_9DIPT</name>
<dbReference type="CDD" id="cd09917">
    <property type="entry name" value="F-box_SF"/>
    <property type="match status" value="1"/>
</dbReference>
<reference evidence="2" key="1">
    <citation type="submission" date="2022-01" db="EMBL/GenBank/DDBJ databases">
        <authorList>
            <person name="King R."/>
        </authorList>
    </citation>
    <scope>NUCLEOTIDE SEQUENCE</scope>
</reference>
<dbReference type="AlphaFoldDB" id="A0A9N9SAQ9"/>
<reference evidence="2" key="2">
    <citation type="submission" date="2022-10" db="EMBL/GenBank/DDBJ databases">
        <authorList>
            <consortium name="ENA_rothamsted_submissions"/>
            <consortium name="culmorum"/>
            <person name="King R."/>
        </authorList>
    </citation>
    <scope>NUCLEOTIDE SEQUENCE</scope>
</reference>
<dbReference type="Gene3D" id="1.20.1280.50">
    <property type="match status" value="1"/>
</dbReference>
<dbReference type="PROSITE" id="PS50181">
    <property type="entry name" value="FBOX"/>
    <property type="match status" value="1"/>
</dbReference>
<protein>
    <recommendedName>
        <fullName evidence="1">F-box domain-containing protein</fullName>
    </recommendedName>
</protein>
<dbReference type="EMBL" id="OU895880">
    <property type="protein sequence ID" value="CAG9812228.1"/>
    <property type="molecule type" value="Genomic_DNA"/>
</dbReference>
<evidence type="ECO:0000313" key="2">
    <source>
        <dbReference type="EMBL" id="CAG9812228.1"/>
    </source>
</evidence>
<organism evidence="2 3">
    <name type="scientific">Chironomus riparius</name>
    <dbReference type="NCBI Taxonomy" id="315576"/>
    <lineage>
        <taxon>Eukaryota</taxon>
        <taxon>Metazoa</taxon>
        <taxon>Ecdysozoa</taxon>
        <taxon>Arthropoda</taxon>
        <taxon>Hexapoda</taxon>
        <taxon>Insecta</taxon>
        <taxon>Pterygota</taxon>
        <taxon>Neoptera</taxon>
        <taxon>Endopterygota</taxon>
        <taxon>Diptera</taxon>
        <taxon>Nematocera</taxon>
        <taxon>Chironomoidea</taxon>
        <taxon>Chironomidae</taxon>
        <taxon>Chironominae</taxon>
        <taxon>Chironomus</taxon>
    </lineage>
</organism>
<proteinExistence type="predicted"/>
<gene>
    <name evidence="2" type="ORF">CHIRRI_LOCUS15033</name>
</gene>
<accession>A0A9N9SAQ9</accession>
<sequence length="547" mass="63584">MEILSDDILLTIFEFLDDVSIFKVAKVSKRWNRIISSSTPLIRRATLAIDISAWKDDATSSDEMIKILSEILEKFSFRNFKLTSNSHFNSKERSVMNVIKQRVEKIEKLCINSFSGGLMLSMLMFSASTLTNLIISTSFPDEEYAGFVDLANLEYLKLNSVDSILRVLKCENLKSLDIVNCKDREALYEFFEQSNYLPHLKSLTTFQLFWMLGDLTELPFELENLVITRFSSIRTDILHGFLLQQAKSLKNLTIMEKQISVSTVHFISDNMRNLESIKIQGSLLNTSKNENESKLKNLKVKNLEMRLVADLYNFPGSPELNEANDVLKILSKCINLEKFKFQGTVSTLSPFECTLSLPKLKSFEIETIKQFSFWNCFELNNLENFALETLNCCPGNMNELLNFLPKLPKLKNFQINTWPCIIHQIKNMKGLEMKRFIDLLKNFESFRVKNSENMTKKFLNNFIGFESKTFKLLAISCEEDENIIEHFRNNFKNAEFQTMFSKSVNYKATGTWQEKVEELANHDDNEGAYRVENMYRNFMTNVFYPHF</sequence>
<evidence type="ECO:0000313" key="3">
    <source>
        <dbReference type="Proteomes" id="UP001153620"/>
    </source>
</evidence>
<dbReference type="InterPro" id="IPR032675">
    <property type="entry name" value="LRR_dom_sf"/>
</dbReference>
<keyword evidence="3" id="KW-1185">Reference proteome</keyword>
<evidence type="ECO:0000259" key="1">
    <source>
        <dbReference type="PROSITE" id="PS50181"/>
    </source>
</evidence>